<gene>
    <name evidence="3" type="ORF">TK11N_07860</name>
    <name evidence="4" type="ORF">TK2N_08770</name>
</gene>
<dbReference type="GeneID" id="69985662"/>
<dbReference type="InterPro" id="IPR050712">
    <property type="entry name" value="NAD(P)H-dep_reductase"/>
</dbReference>
<dbReference type="RefSeq" id="WP_124006186.1">
    <property type="nucleotide sequence ID" value="NZ_BJYN01000012.1"/>
</dbReference>
<dbReference type="EMBL" id="BKBQ01000010">
    <property type="protein sequence ID" value="GEQ54033.1"/>
    <property type="molecule type" value="Genomic_DNA"/>
</dbReference>
<evidence type="ECO:0000313" key="3">
    <source>
        <dbReference type="EMBL" id="GEQ48934.1"/>
    </source>
</evidence>
<dbReference type="PANTHER" id="PTHR30543:SF21">
    <property type="entry name" value="NAD(P)H-DEPENDENT FMN REDUCTASE LOT6"/>
    <property type="match status" value="1"/>
</dbReference>
<dbReference type="Pfam" id="PF03358">
    <property type="entry name" value="FMN_red"/>
    <property type="match status" value="1"/>
</dbReference>
<dbReference type="Gene3D" id="3.40.50.360">
    <property type="match status" value="1"/>
</dbReference>
<keyword evidence="6" id="KW-1185">Reference proteome</keyword>
<feature type="region of interest" description="Disordered" evidence="1">
    <location>
        <begin position="377"/>
        <end position="432"/>
    </location>
</feature>
<feature type="domain" description="NADPH-dependent FMN reductase-like" evidence="2">
    <location>
        <begin position="1"/>
        <end position="146"/>
    </location>
</feature>
<dbReference type="Gene3D" id="3.30.450.20">
    <property type="entry name" value="PAS domain"/>
    <property type="match status" value="1"/>
</dbReference>
<evidence type="ECO:0000313" key="4">
    <source>
        <dbReference type="EMBL" id="GEQ54033.1"/>
    </source>
</evidence>
<sequence length="432" mass="47667">MKLVGIVGSNADFSYNRLLLQYIKKHFKTFVDIEILEIKDVPLFNQSHDQTDSAPIQKLKRKVLAADGVIIATPEHNHTIPAGLKSVLEWLSFKIQPLSNKPVMIVGASYYNQGSSRAQLHLRQILEAPGVNAIVMPGNEFLLGEVKDAFDDQNNLKDQGTVDFLQTCLEKFAKFIKVMSAINEPQKDLSAEEDLEATGKIDTTIEGVDMSAEDWVEQASKKVGAAEGDAYVKLNRGILTVNQLNAFLASMPMELTFADSNNQFLFYNYTAEKEDMFAGRVPGQVGNPLANCHPPATYKNVKWVISQLRHGNEDVVRIHVPTHGPDKYVVHSYQAMRDEADNYMGVNEYILDFQPIIDWYLQQTGQRLAKDETVDVDATSSASTTQTEQVDSVSGASEKDNATVEADSVSGASEKADEPAEVDSVSSASVKS</sequence>
<dbReference type="AlphaFoldDB" id="A0AAN4RLN2"/>
<name>A0AAN4RLN2_9ENTE</name>
<dbReference type="InterPro" id="IPR005025">
    <property type="entry name" value="FMN_Rdtase-like_dom"/>
</dbReference>
<dbReference type="KEGG" id="tkr:C7K43_06860"/>
<reference evidence="4" key="2">
    <citation type="journal article" date="2020" name="Int. Dairy J.">
        <title>Lactic acid bacterial diversity in Brie cheese focusing on salt concentration and pH of isolation medium and characterisation of halophilic and alkaliphilic lactic acid bacterial isolates.</title>
        <authorList>
            <person name="Unno R."/>
            <person name="Matsutani M."/>
            <person name="Suzuki T."/>
            <person name="Kodama K."/>
            <person name="Matsushita H."/>
            <person name="Yamasato K."/>
            <person name="Koizumi Y."/>
            <person name="Ishikawa M."/>
        </authorList>
    </citation>
    <scope>NUCLEOTIDE SEQUENCE</scope>
    <source>
        <strain evidence="4">7C1</strain>
        <strain evidence="3">8C4</strain>
    </source>
</reference>
<proteinExistence type="predicted"/>
<dbReference type="GO" id="GO:0010181">
    <property type="term" value="F:FMN binding"/>
    <property type="evidence" value="ECO:0007669"/>
    <property type="project" value="TreeGrafter"/>
</dbReference>
<evidence type="ECO:0000256" key="1">
    <source>
        <dbReference type="SAM" id="MobiDB-lite"/>
    </source>
</evidence>
<dbReference type="InterPro" id="IPR029039">
    <property type="entry name" value="Flavoprotein-like_sf"/>
</dbReference>
<protein>
    <submittedName>
        <fullName evidence="4">NADPH-dependent FMN reductase</fullName>
    </submittedName>
</protein>
<reference evidence="4" key="1">
    <citation type="submission" date="2019-08" db="EMBL/GenBank/DDBJ databases">
        <authorList>
            <person name="Ishikawa M."/>
            <person name="Suzuki T."/>
            <person name="Matsutani M."/>
        </authorList>
    </citation>
    <scope>NUCLEOTIDE SEQUENCE</scope>
    <source>
        <strain evidence="4">7C1</strain>
        <strain evidence="3">8C4</strain>
    </source>
</reference>
<comment type="caution">
    <text evidence="4">The sequence shown here is derived from an EMBL/GenBank/DDBJ whole genome shotgun (WGS) entry which is preliminary data.</text>
</comment>
<organism evidence="4 5">
    <name type="scientific">Tetragenococcus koreensis</name>
    <dbReference type="NCBI Taxonomy" id="290335"/>
    <lineage>
        <taxon>Bacteria</taxon>
        <taxon>Bacillati</taxon>
        <taxon>Bacillota</taxon>
        <taxon>Bacilli</taxon>
        <taxon>Lactobacillales</taxon>
        <taxon>Enterococcaceae</taxon>
        <taxon>Tetragenococcus</taxon>
    </lineage>
</organism>
<accession>A0AAN4RLN2</accession>
<dbReference type="Proteomes" id="UP000886607">
    <property type="component" value="Unassembled WGS sequence"/>
</dbReference>
<evidence type="ECO:0000259" key="2">
    <source>
        <dbReference type="Pfam" id="PF03358"/>
    </source>
</evidence>
<dbReference type="GO" id="GO:0016491">
    <property type="term" value="F:oxidoreductase activity"/>
    <property type="evidence" value="ECO:0007669"/>
    <property type="project" value="InterPro"/>
</dbReference>
<evidence type="ECO:0000313" key="5">
    <source>
        <dbReference type="Proteomes" id="UP000886597"/>
    </source>
</evidence>
<dbReference type="SUPFAM" id="SSF52218">
    <property type="entry name" value="Flavoproteins"/>
    <property type="match status" value="1"/>
</dbReference>
<dbReference type="EMBL" id="BKBO01000009">
    <property type="protein sequence ID" value="GEQ48934.1"/>
    <property type="molecule type" value="Genomic_DNA"/>
</dbReference>
<dbReference type="PANTHER" id="PTHR30543">
    <property type="entry name" value="CHROMATE REDUCTASE"/>
    <property type="match status" value="1"/>
</dbReference>
<dbReference type="Proteomes" id="UP000886597">
    <property type="component" value="Unassembled WGS sequence"/>
</dbReference>
<feature type="compositionally biased region" description="Polar residues" evidence="1">
    <location>
        <begin position="386"/>
        <end position="395"/>
    </location>
</feature>
<dbReference type="GO" id="GO:0005829">
    <property type="term" value="C:cytosol"/>
    <property type="evidence" value="ECO:0007669"/>
    <property type="project" value="TreeGrafter"/>
</dbReference>
<dbReference type="Pfam" id="PF13596">
    <property type="entry name" value="PAS_10"/>
    <property type="match status" value="1"/>
</dbReference>
<evidence type="ECO:0000313" key="6">
    <source>
        <dbReference type="Proteomes" id="UP000886607"/>
    </source>
</evidence>